<feature type="domain" description="AB hydrolase-1" evidence="2">
    <location>
        <begin position="42"/>
        <end position="262"/>
    </location>
</feature>
<dbReference type="Pfam" id="PF12697">
    <property type="entry name" value="Abhydrolase_6"/>
    <property type="match status" value="1"/>
</dbReference>
<gene>
    <name evidence="3" type="ORF">SAMN05216223_1185</name>
</gene>
<keyword evidence="1" id="KW-0732">Signal</keyword>
<evidence type="ECO:0000313" key="4">
    <source>
        <dbReference type="Proteomes" id="UP000236754"/>
    </source>
</evidence>
<evidence type="ECO:0000256" key="1">
    <source>
        <dbReference type="SAM" id="SignalP"/>
    </source>
</evidence>
<accession>A0A1H6DQC9</accession>
<dbReference type="OrthoDB" id="9814966at2"/>
<feature type="chain" id="PRO_5009296201" evidence="1">
    <location>
        <begin position="30"/>
        <end position="274"/>
    </location>
</feature>
<sequence>MTRPAIRRSALVAAALAAVAAVCVPTADAAGKHSSPEPKPTVVFVHGAFADSSGWYGAMDGLRKDGYPVRAANNPLRGLPSDSAYVRDFLDSIKGPIILVGHSYGGEVITNAAAGDPNVKALVYVAASVPDVGESLADLTAHKVDHPAAALPLQEVNFTKPDGTQGTDVYIDRAKFRQVFAADVDPAEATDMADAQEPIDLAALNQPATAAAWRTIPSWYLVAKQDQAISPDLERWMAERAGSHTVEINSSHAVMVGHPTAVKNLVEQADRGTN</sequence>
<dbReference type="PROSITE" id="PS51318">
    <property type="entry name" value="TAT"/>
    <property type="match status" value="1"/>
</dbReference>
<dbReference type="InterPro" id="IPR000073">
    <property type="entry name" value="AB_hydrolase_1"/>
</dbReference>
<proteinExistence type="predicted"/>
<dbReference type="PANTHER" id="PTHR37017">
    <property type="entry name" value="AB HYDROLASE-1 DOMAIN-CONTAINING PROTEIN-RELATED"/>
    <property type="match status" value="1"/>
</dbReference>
<name>A0A1H6DQC9_9ACTN</name>
<feature type="signal peptide" evidence="1">
    <location>
        <begin position="1"/>
        <end position="29"/>
    </location>
</feature>
<protein>
    <submittedName>
        <fullName evidence="3">Pimeloyl-ACP methyl ester carboxylesterase</fullName>
    </submittedName>
</protein>
<dbReference type="GO" id="GO:0003824">
    <property type="term" value="F:catalytic activity"/>
    <property type="evidence" value="ECO:0007669"/>
    <property type="project" value="UniProtKB-ARBA"/>
</dbReference>
<evidence type="ECO:0000313" key="3">
    <source>
        <dbReference type="EMBL" id="SEG86913.1"/>
    </source>
</evidence>
<dbReference type="InterPro" id="IPR052897">
    <property type="entry name" value="Sec-Metab_Biosynth_Hydrolase"/>
</dbReference>
<dbReference type="InterPro" id="IPR006311">
    <property type="entry name" value="TAT_signal"/>
</dbReference>
<reference evidence="3 4" key="1">
    <citation type="submission" date="2016-10" db="EMBL/GenBank/DDBJ databases">
        <authorList>
            <person name="de Groot N.N."/>
        </authorList>
    </citation>
    <scope>NUCLEOTIDE SEQUENCE [LARGE SCALE GENOMIC DNA]</scope>
    <source>
        <strain evidence="3 4">CGMCC 4.2023</strain>
    </source>
</reference>
<dbReference type="SUPFAM" id="SSF53474">
    <property type="entry name" value="alpha/beta-Hydrolases"/>
    <property type="match status" value="1"/>
</dbReference>
<dbReference type="AlphaFoldDB" id="A0A1H6DQC9"/>
<dbReference type="Gene3D" id="3.40.50.1820">
    <property type="entry name" value="alpha/beta hydrolase"/>
    <property type="match status" value="1"/>
</dbReference>
<dbReference type="RefSeq" id="WP_103889291.1">
    <property type="nucleotide sequence ID" value="NZ_FNVU01000018.1"/>
</dbReference>
<dbReference type="InterPro" id="IPR029058">
    <property type="entry name" value="AB_hydrolase_fold"/>
</dbReference>
<organism evidence="3 4">
    <name type="scientific">Actinacidiphila yanglinensis</name>
    <dbReference type="NCBI Taxonomy" id="310779"/>
    <lineage>
        <taxon>Bacteria</taxon>
        <taxon>Bacillati</taxon>
        <taxon>Actinomycetota</taxon>
        <taxon>Actinomycetes</taxon>
        <taxon>Kitasatosporales</taxon>
        <taxon>Streptomycetaceae</taxon>
        <taxon>Actinacidiphila</taxon>
    </lineage>
</organism>
<dbReference type="PANTHER" id="PTHR37017:SF11">
    <property type="entry name" value="ESTERASE_LIPASE_THIOESTERASE DOMAIN-CONTAINING PROTEIN"/>
    <property type="match status" value="1"/>
</dbReference>
<dbReference type="EMBL" id="FNVU01000018">
    <property type="protein sequence ID" value="SEG86913.1"/>
    <property type="molecule type" value="Genomic_DNA"/>
</dbReference>
<evidence type="ECO:0000259" key="2">
    <source>
        <dbReference type="Pfam" id="PF12697"/>
    </source>
</evidence>
<keyword evidence="4" id="KW-1185">Reference proteome</keyword>
<dbReference type="Proteomes" id="UP000236754">
    <property type="component" value="Unassembled WGS sequence"/>
</dbReference>